<name>A0A4Y1WVF6_9BACT</name>
<evidence type="ECO:0000256" key="1">
    <source>
        <dbReference type="SAM" id="MobiDB-lite"/>
    </source>
</evidence>
<keyword evidence="2" id="KW-0732">Signal</keyword>
<dbReference type="InterPro" id="IPR025049">
    <property type="entry name" value="Mfa-like_1"/>
</dbReference>
<dbReference type="Proteomes" id="UP000318946">
    <property type="component" value="Chromosome"/>
</dbReference>
<dbReference type="GeneID" id="78343021"/>
<dbReference type="InterPro" id="IPR042278">
    <property type="entry name" value="Mfa-like_1_N"/>
</dbReference>
<proteinExistence type="predicted"/>
<dbReference type="EMBL" id="AP019735">
    <property type="protein sequence ID" value="BBL04991.1"/>
    <property type="molecule type" value="Genomic_DNA"/>
</dbReference>
<dbReference type="Pfam" id="PF13149">
    <property type="entry name" value="Mfa_like_1"/>
    <property type="match status" value="1"/>
</dbReference>
<organism evidence="3 4">
    <name type="scientific">Alistipes communis</name>
    <dbReference type="NCBI Taxonomy" id="2585118"/>
    <lineage>
        <taxon>Bacteria</taxon>
        <taxon>Pseudomonadati</taxon>
        <taxon>Bacteroidota</taxon>
        <taxon>Bacteroidia</taxon>
        <taxon>Bacteroidales</taxon>
        <taxon>Rikenellaceae</taxon>
        <taxon>Alistipes</taxon>
    </lineage>
</organism>
<reference evidence="4" key="1">
    <citation type="submission" date="2019-06" db="EMBL/GenBank/DDBJ databases">
        <title>Alistipes onderdonkii subsp. vulgaris subsp. nov., Alistipes dispar sp. nov. and Alistipes communis sp. nov., isolated from human faeces, and creation of Alistipes onderdonkii subsp. onderdonkii subsp. nov.</title>
        <authorList>
            <person name="Sakamoto M."/>
            <person name="Ikeyama N."/>
            <person name="Ogata Y."/>
            <person name="Suda W."/>
            <person name="Iino T."/>
            <person name="Hattori M."/>
            <person name="Ohkuma M."/>
        </authorList>
    </citation>
    <scope>NUCLEOTIDE SEQUENCE [LARGE SCALE GENOMIC DNA]</scope>
    <source>
        <strain evidence="4">5CBH24</strain>
    </source>
</reference>
<feature type="chain" id="PRO_5021417060" description="Fibrobacter succinogenes major paralogous domain-containing protein" evidence="2">
    <location>
        <begin position="27"/>
        <end position="608"/>
    </location>
</feature>
<gene>
    <name evidence="3" type="ORF">A5CBH24_23040</name>
</gene>
<dbReference type="CDD" id="cd13120">
    <property type="entry name" value="BF2867_like_N"/>
    <property type="match status" value="1"/>
</dbReference>
<evidence type="ECO:0000313" key="3">
    <source>
        <dbReference type="EMBL" id="BBL04991.1"/>
    </source>
</evidence>
<sequence>MTTQLFLKRFFLLTALVALTLPQGCGDDDPVDDPASNTNTEPQPTPEPEPEPERHAIEFAPSFSGATGHSQIGVFAFDTSTKWDEWAQPDLMHDIRVEKDGSGVWNYDPIVYWPSDGSFDFSFMAYAPYATASNGLSVSDASHVGAPVLRYEMPSATDCHTDICLATPVLDIRNRQEAVGLEFRSVMSKIGFRIKGQGNKVSNIAVRGIQWQGEIALNADDQGSMTWTQVLDFSTTEYQAKLNYDEGHDYVTATETMTDVTAKDGYLYLIPQNITYNARIVVTVDGDKLGFPFVDMAQILPGKEYIIDLEIPGNKLLDYTDNAMPAFLLAPTDAAEAANIDWNDAKAACEASGYRLPTYNEGLMTLFYMNGIEGNNLRFASYWTSTTSLEDPTGESAMGYNIMPWMGLYMPKAGITAARCVKDVPEGGKKYPYVDSTLPDGPVIVSRDNDGGVIPSAFNVLYDAERPVFHENWTTTPDHDGNTDADRISRKLQVANTDATAGKVVWSGFSCPEGWRKPTMMEMALIFTMGGAPESSYGADNAPVTETPLYKVEGFTPLNADYYWVASMSAGRGGRNPATWSFGPTPRSGLGTIVGPDANYVRCVRDIE</sequence>
<protein>
    <recommendedName>
        <fullName evidence="5">Fibrobacter succinogenes major paralogous domain-containing protein</fullName>
    </recommendedName>
</protein>
<dbReference type="RefSeq" id="WP_141413275.1">
    <property type="nucleotide sequence ID" value="NZ_AP019735.1"/>
</dbReference>
<keyword evidence="4" id="KW-1185">Reference proteome</keyword>
<dbReference type="Gene3D" id="2.60.40.2620">
    <property type="entry name" value="Fimbrillin-like"/>
    <property type="match status" value="1"/>
</dbReference>
<evidence type="ECO:0000256" key="2">
    <source>
        <dbReference type="SAM" id="SignalP"/>
    </source>
</evidence>
<dbReference type="AlphaFoldDB" id="A0A4Y1WVF6"/>
<accession>A0A4Y1WVF6</accession>
<evidence type="ECO:0000313" key="4">
    <source>
        <dbReference type="Proteomes" id="UP000318946"/>
    </source>
</evidence>
<feature type="signal peptide" evidence="2">
    <location>
        <begin position="1"/>
        <end position="26"/>
    </location>
</feature>
<evidence type="ECO:0008006" key="5">
    <source>
        <dbReference type="Google" id="ProtNLM"/>
    </source>
</evidence>
<dbReference type="OrthoDB" id="1100738at2"/>
<feature type="region of interest" description="Disordered" evidence="1">
    <location>
        <begin position="27"/>
        <end position="53"/>
    </location>
</feature>
<dbReference type="KEGG" id="acou:A5CBH24_23040"/>